<proteinExistence type="predicted"/>
<keyword evidence="2" id="KW-1185">Reference proteome</keyword>
<organism evidence="1 2">
    <name type="scientific">Dallia pectoralis</name>
    <name type="common">Alaska blackfish</name>
    <dbReference type="NCBI Taxonomy" id="75939"/>
    <lineage>
        <taxon>Eukaryota</taxon>
        <taxon>Metazoa</taxon>
        <taxon>Chordata</taxon>
        <taxon>Craniata</taxon>
        <taxon>Vertebrata</taxon>
        <taxon>Euteleostomi</taxon>
        <taxon>Actinopterygii</taxon>
        <taxon>Neopterygii</taxon>
        <taxon>Teleostei</taxon>
        <taxon>Protacanthopterygii</taxon>
        <taxon>Esociformes</taxon>
        <taxon>Umbridae</taxon>
        <taxon>Dallia</taxon>
    </lineage>
</organism>
<dbReference type="EMBL" id="CM055739">
    <property type="protein sequence ID" value="KAJ8003557.1"/>
    <property type="molecule type" value="Genomic_DNA"/>
</dbReference>
<comment type="caution">
    <text evidence="1">The sequence shown here is derived from an EMBL/GenBank/DDBJ whole genome shotgun (WGS) entry which is preliminary data.</text>
</comment>
<gene>
    <name evidence="1" type="ORF">DPEC_G00149590</name>
</gene>
<evidence type="ECO:0000313" key="1">
    <source>
        <dbReference type="EMBL" id="KAJ8003557.1"/>
    </source>
</evidence>
<accession>A0ACC2GIV0</accession>
<reference evidence="1" key="1">
    <citation type="submission" date="2021-05" db="EMBL/GenBank/DDBJ databases">
        <authorList>
            <person name="Pan Q."/>
            <person name="Jouanno E."/>
            <person name="Zahm M."/>
            <person name="Klopp C."/>
            <person name="Cabau C."/>
            <person name="Louis A."/>
            <person name="Berthelot C."/>
            <person name="Parey E."/>
            <person name="Roest Crollius H."/>
            <person name="Montfort J."/>
            <person name="Robinson-Rechavi M."/>
            <person name="Bouchez O."/>
            <person name="Lampietro C."/>
            <person name="Lopez Roques C."/>
            <person name="Donnadieu C."/>
            <person name="Postlethwait J."/>
            <person name="Bobe J."/>
            <person name="Dillon D."/>
            <person name="Chandos A."/>
            <person name="von Hippel F."/>
            <person name="Guiguen Y."/>
        </authorList>
    </citation>
    <scope>NUCLEOTIDE SEQUENCE</scope>
    <source>
        <strain evidence="1">YG-Jan2019</strain>
    </source>
</reference>
<protein>
    <submittedName>
        <fullName evidence="1">Uncharacterized protein</fullName>
    </submittedName>
</protein>
<dbReference type="Proteomes" id="UP001157502">
    <property type="component" value="Chromosome 12"/>
</dbReference>
<sequence length="51" mass="6085">MMMMCCSVTPDGKRKNILIYYFHFLCYVGFCVGFTRLFYQSYPCAFPNTFE</sequence>
<name>A0ACC2GIV0_DALPE</name>
<evidence type="ECO:0000313" key="2">
    <source>
        <dbReference type="Proteomes" id="UP001157502"/>
    </source>
</evidence>